<comment type="caution">
    <text evidence="1">The sequence shown here is derived from an EMBL/GenBank/DDBJ whole genome shotgun (WGS) entry which is preliminary data.</text>
</comment>
<sequence length="72" mass="7751">MFSEAAKKTRPCGMAEFEKKREAPTEDLDVAYGLENLPVGVWPPGTAPVSFQAGARPPHVVSFSSRFARAAS</sequence>
<name>A0ABQ9U8U1_SAGOE</name>
<keyword evidence="2" id="KW-1185">Reference proteome</keyword>
<dbReference type="Proteomes" id="UP001266305">
    <property type="component" value="Unassembled WGS sequence"/>
</dbReference>
<evidence type="ECO:0000313" key="2">
    <source>
        <dbReference type="Proteomes" id="UP001266305"/>
    </source>
</evidence>
<dbReference type="EMBL" id="JASSZA010000015">
    <property type="protein sequence ID" value="KAK2093195.1"/>
    <property type="molecule type" value="Genomic_DNA"/>
</dbReference>
<proteinExistence type="predicted"/>
<organism evidence="1 2">
    <name type="scientific">Saguinus oedipus</name>
    <name type="common">Cotton-top tamarin</name>
    <name type="synonym">Oedipomidas oedipus</name>
    <dbReference type="NCBI Taxonomy" id="9490"/>
    <lineage>
        <taxon>Eukaryota</taxon>
        <taxon>Metazoa</taxon>
        <taxon>Chordata</taxon>
        <taxon>Craniata</taxon>
        <taxon>Vertebrata</taxon>
        <taxon>Euteleostomi</taxon>
        <taxon>Mammalia</taxon>
        <taxon>Eutheria</taxon>
        <taxon>Euarchontoglires</taxon>
        <taxon>Primates</taxon>
        <taxon>Haplorrhini</taxon>
        <taxon>Platyrrhini</taxon>
        <taxon>Cebidae</taxon>
        <taxon>Callitrichinae</taxon>
        <taxon>Saguinus</taxon>
    </lineage>
</organism>
<accession>A0ABQ9U8U1</accession>
<evidence type="ECO:0000313" key="1">
    <source>
        <dbReference type="EMBL" id="KAK2093195.1"/>
    </source>
</evidence>
<reference evidence="1 2" key="1">
    <citation type="submission" date="2023-05" db="EMBL/GenBank/DDBJ databases">
        <title>B98-5 Cell Line De Novo Hybrid Assembly: An Optical Mapping Approach.</title>
        <authorList>
            <person name="Kananen K."/>
            <person name="Auerbach J.A."/>
            <person name="Kautto E."/>
            <person name="Blachly J.S."/>
        </authorList>
    </citation>
    <scope>NUCLEOTIDE SEQUENCE [LARGE SCALE GENOMIC DNA]</scope>
    <source>
        <strain evidence="1">B95-8</strain>
        <tissue evidence="1">Cell line</tissue>
    </source>
</reference>
<gene>
    <name evidence="1" type="ORF">P7K49_029724</name>
</gene>
<protein>
    <submittedName>
        <fullName evidence="1">Uncharacterized protein</fullName>
    </submittedName>
</protein>